<protein>
    <submittedName>
        <fullName evidence="1">YrzI family small protein</fullName>
    </submittedName>
</protein>
<sequence>MMFHIFFITVNITKRKFTEKEIMNGQLRKYSNDVRNDMQVKQAQYTRLI</sequence>
<dbReference type="EMBL" id="JAHQCS010000120">
    <property type="protein sequence ID" value="MBU9713017.1"/>
    <property type="molecule type" value="Genomic_DNA"/>
</dbReference>
<name>A0ABS6JJM3_9BACI</name>
<dbReference type="RefSeq" id="WP_217067186.1">
    <property type="nucleotide sequence ID" value="NZ_JAHQCS010000120.1"/>
</dbReference>
<keyword evidence="2" id="KW-1185">Reference proteome</keyword>
<gene>
    <name evidence="1" type="ORF">KS419_14900</name>
</gene>
<accession>A0ABS6JJM3</accession>
<dbReference type="Pfam" id="PF09501">
    <property type="entry name" value="Bac_small_YrzI"/>
    <property type="match status" value="1"/>
</dbReference>
<evidence type="ECO:0000313" key="2">
    <source>
        <dbReference type="Proteomes" id="UP000784880"/>
    </source>
</evidence>
<reference evidence="1 2" key="1">
    <citation type="submission" date="2021-06" db="EMBL/GenBank/DDBJ databases">
        <title>Bacillus sp. RD4P76, an endophyte from a halophyte.</title>
        <authorList>
            <person name="Sun J.-Q."/>
        </authorList>
    </citation>
    <scope>NUCLEOTIDE SEQUENCE [LARGE SCALE GENOMIC DNA]</scope>
    <source>
        <strain evidence="1 2">CGMCC 1.15917</strain>
    </source>
</reference>
<comment type="caution">
    <text evidence="1">The sequence shown here is derived from an EMBL/GenBank/DDBJ whole genome shotgun (WGS) entry which is preliminary data.</text>
</comment>
<dbReference type="InterPro" id="IPR012655">
    <property type="entry name" value="YrzI"/>
</dbReference>
<proteinExistence type="predicted"/>
<evidence type="ECO:0000313" key="1">
    <source>
        <dbReference type="EMBL" id="MBU9713017.1"/>
    </source>
</evidence>
<organism evidence="1 2">
    <name type="scientific">Evansella tamaricis</name>
    <dbReference type="NCBI Taxonomy" id="2069301"/>
    <lineage>
        <taxon>Bacteria</taxon>
        <taxon>Bacillati</taxon>
        <taxon>Bacillota</taxon>
        <taxon>Bacilli</taxon>
        <taxon>Bacillales</taxon>
        <taxon>Bacillaceae</taxon>
        <taxon>Evansella</taxon>
    </lineage>
</organism>
<dbReference type="Proteomes" id="UP000784880">
    <property type="component" value="Unassembled WGS sequence"/>
</dbReference>